<name>A0A6A7C295_9PEZI</name>
<gene>
    <name evidence="1" type="ORF">K470DRAFT_34056</name>
</gene>
<sequence>MPRFYTDICDVSRTRNEKAPRSKPEKKVCVCGKSHLWEPFEYLKELLSPTGRSGLDPTNIRQVRERYEAISPNTKKLCNRKERRVKMPRMFAVISTNSGPQISDEELKASVILDQGSEVHIANDRNRFVGFLELVVESSIMIS</sequence>
<protein>
    <submittedName>
        <fullName evidence="1">Uncharacterized protein</fullName>
    </submittedName>
</protein>
<organism evidence="1 2">
    <name type="scientific">Piedraia hortae CBS 480.64</name>
    <dbReference type="NCBI Taxonomy" id="1314780"/>
    <lineage>
        <taxon>Eukaryota</taxon>
        <taxon>Fungi</taxon>
        <taxon>Dikarya</taxon>
        <taxon>Ascomycota</taxon>
        <taxon>Pezizomycotina</taxon>
        <taxon>Dothideomycetes</taxon>
        <taxon>Dothideomycetidae</taxon>
        <taxon>Capnodiales</taxon>
        <taxon>Piedraiaceae</taxon>
        <taxon>Piedraia</taxon>
    </lineage>
</organism>
<dbReference type="AlphaFoldDB" id="A0A6A7C295"/>
<accession>A0A6A7C295</accession>
<keyword evidence="2" id="KW-1185">Reference proteome</keyword>
<dbReference type="OrthoDB" id="4501190at2759"/>
<dbReference type="Proteomes" id="UP000799421">
    <property type="component" value="Unassembled WGS sequence"/>
</dbReference>
<proteinExistence type="predicted"/>
<dbReference type="EMBL" id="MU005971">
    <property type="protein sequence ID" value="KAF2861630.1"/>
    <property type="molecule type" value="Genomic_DNA"/>
</dbReference>
<reference evidence="1" key="1">
    <citation type="journal article" date="2020" name="Stud. Mycol.">
        <title>101 Dothideomycetes genomes: a test case for predicting lifestyles and emergence of pathogens.</title>
        <authorList>
            <person name="Haridas S."/>
            <person name="Albert R."/>
            <person name="Binder M."/>
            <person name="Bloem J."/>
            <person name="Labutti K."/>
            <person name="Salamov A."/>
            <person name="Andreopoulos B."/>
            <person name="Baker S."/>
            <person name="Barry K."/>
            <person name="Bills G."/>
            <person name="Bluhm B."/>
            <person name="Cannon C."/>
            <person name="Castanera R."/>
            <person name="Culley D."/>
            <person name="Daum C."/>
            <person name="Ezra D."/>
            <person name="Gonzalez J."/>
            <person name="Henrissat B."/>
            <person name="Kuo A."/>
            <person name="Liang C."/>
            <person name="Lipzen A."/>
            <person name="Lutzoni F."/>
            <person name="Magnuson J."/>
            <person name="Mondo S."/>
            <person name="Nolan M."/>
            <person name="Ohm R."/>
            <person name="Pangilinan J."/>
            <person name="Park H.-J."/>
            <person name="Ramirez L."/>
            <person name="Alfaro M."/>
            <person name="Sun H."/>
            <person name="Tritt A."/>
            <person name="Yoshinaga Y."/>
            <person name="Zwiers L.-H."/>
            <person name="Turgeon B."/>
            <person name="Goodwin S."/>
            <person name="Spatafora J."/>
            <person name="Crous P."/>
            <person name="Grigoriev I."/>
        </authorList>
    </citation>
    <scope>NUCLEOTIDE SEQUENCE</scope>
    <source>
        <strain evidence="1">CBS 480.64</strain>
    </source>
</reference>
<evidence type="ECO:0000313" key="1">
    <source>
        <dbReference type="EMBL" id="KAF2861630.1"/>
    </source>
</evidence>
<evidence type="ECO:0000313" key="2">
    <source>
        <dbReference type="Proteomes" id="UP000799421"/>
    </source>
</evidence>